<evidence type="ECO:0000259" key="4">
    <source>
        <dbReference type="PROSITE" id="PS50048"/>
    </source>
</evidence>
<feature type="region of interest" description="Disordered" evidence="3">
    <location>
        <begin position="1"/>
        <end position="22"/>
    </location>
</feature>
<dbReference type="Pfam" id="PF00172">
    <property type="entry name" value="Zn_clus"/>
    <property type="match status" value="1"/>
</dbReference>
<dbReference type="PROSITE" id="PS00463">
    <property type="entry name" value="ZN2_CY6_FUNGAL_1"/>
    <property type="match status" value="1"/>
</dbReference>
<dbReference type="Gene3D" id="4.10.240.10">
    <property type="entry name" value="Zn(2)-C6 fungal-type DNA-binding domain"/>
    <property type="match status" value="1"/>
</dbReference>
<dbReference type="GO" id="GO:0005634">
    <property type="term" value="C:nucleus"/>
    <property type="evidence" value="ECO:0007669"/>
    <property type="project" value="TreeGrafter"/>
</dbReference>
<organism evidence="5 6">
    <name type="scientific">Plectosphaerella cucumerina</name>
    <dbReference type="NCBI Taxonomy" id="40658"/>
    <lineage>
        <taxon>Eukaryota</taxon>
        <taxon>Fungi</taxon>
        <taxon>Dikarya</taxon>
        <taxon>Ascomycota</taxon>
        <taxon>Pezizomycotina</taxon>
        <taxon>Sordariomycetes</taxon>
        <taxon>Hypocreomycetidae</taxon>
        <taxon>Glomerellales</taxon>
        <taxon>Plectosphaerellaceae</taxon>
        <taxon>Plectosphaerella</taxon>
    </lineage>
</organism>
<dbReference type="SMART" id="SM00066">
    <property type="entry name" value="GAL4"/>
    <property type="match status" value="1"/>
</dbReference>
<dbReference type="PROSITE" id="PS50048">
    <property type="entry name" value="ZN2_CY6_FUNGAL_2"/>
    <property type="match status" value="1"/>
</dbReference>
<evidence type="ECO:0000313" key="5">
    <source>
        <dbReference type="EMBL" id="KAH7368126.1"/>
    </source>
</evidence>
<dbReference type="GO" id="GO:0003677">
    <property type="term" value="F:DNA binding"/>
    <property type="evidence" value="ECO:0007669"/>
    <property type="project" value="InterPro"/>
</dbReference>
<name>A0A8K0TM75_9PEZI</name>
<dbReference type="AlphaFoldDB" id="A0A8K0TM75"/>
<comment type="caution">
    <text evidence="5">The sequence shown here is derived from an EMBL/GenBank/DDBJ whole genome shotgun (WGS) entry which is preliminary data.</text>
</comment>
<feature type="region of interest" description="Disordered" evidence="3">
    <location>
        <begin position="546"/>
        <end position="568"/>
    </location>
</feature>
<accession>A0A8K0TM75</accession>
<feature type="region of interest" description="Disordered" evidence="3">
    <location>
        <begin position="65"/>
        <end position="176"/>
    </location>
</feature>
<evidence type="ECO:0000256" key="3">
    <source>
        <dbReference type="SAM" id="MobiDB-lite"/>
    </source>
</evidence>
<evidence type="ECO:0000256" key="1">
    <source>
        <dbReference type="ARBA" id="ARBA00022723"/>
    </source>
</evidence>
<feature type="domain" description="Zn(2)-C6 fungal-type" evidence="4">
    <location>
        <begin position="27"/>
        <end position="63"/>
    </location>
</feature>
<reference evidence="5" key="1">
    <citation type="journal article" date="2021" name="Nat. Commun.">
        <title>Genetic determinants of endophytism in the Arabidopsis root mycobiome.</title>
        <authorList>
            <person name="Mesny F."/>
            <person name="Miyauchi S."/>
            <person name="Thiergart T."/>
            <person name="Pickel B."/>
            <person name="Atanasova L."/>
            <person name="Karlsson M."/>
            <person name="Huettel B."/>
            <person name="Barry K.W."/>
            <person name="Haridas S."/>
            <person name="Chen C."/>
            <person name="Bauer D."/>
            <person name="Andreopoulos W."/>
            <person name="Pangilinan J."/>
            <person name="LaButti K."/>
            <person name="Riley R."/>
            <person name="Lipzen A."/>
            <person name="Clum A."/>
            <person name="Drula E."/>
            <person name="Henrissat B."/>
            <person name="Kohler A."/>
            <person name="Grigoriev I.V."/>
            <person name="Martin F.M."/>
            <person name="Hacquard S."/>
        </authorList>
    </citation>
    <scope>NUCLEOTIDE SEQUENCE</scope>
    <source>
        <strain evidence="5">MPI-CAGE-AT-0016</strain>
    </source>
</reference>
<dbReference type="InterPro" id="IPR036864">
    <property type="entry name" value="Zn2-C6_fun-type_DNA-bd_sf"/>
</dbReference>
<evidence type="ECO:0000256" key="2">
    <source>
        <dbReference type="ARBA" id="ARBA00023242"/>
    </source>
</evidence>
<dbReference type="SMART" id="SM00906">
    <property type="entry name" value="Fungal_trans"/>
    <property type="match status" value="1"/>
</dbReference>
<keyword evidence="1" id="KW-0479">Metal-binding</keyword>
<dbReference type="PANTHER" id="PTHR31644:SF1">
    <property type="entry name" value="ZN(II)2CYS6 TRANSCRIPTION FACTOR (EUROFUNG)"/>
    <property type="match status" value="1"/>
</dbReference>
<sequence>MNSPSTLAPTPDRQILGSAKGKRVSRACVSCRVRKTRCDLDAVGSSGRPPCQRCVRQDLECVLAPSRRGGRRVRKSAKLPPREGDAEPVTGGGGGGLSVAAAETPAGRPQHLERRDDHPTAATGRDLVHATPSRDDTRDDLDWEQSEWASESPPPPQPAGDRQRFNRSNPPGIEGHMASADLLNPSDALNLLAQVADLDTDGRGSDLVAGPDTRNVARPSADVQNALEDPRSYNYPPLMEGLTVADLAALIHNYHTHYHAYFPVAPKAIFDDINPLLLVRTEPHLLTAILIVASKDEKCWSDAHQVFSRHMENLISKLVYGSTATVGAVEALLILAEWATQRPQENPAIGRGEEDHSAWMLVGVAIRLGYLQRLEQTALPQAQPDATRRLEEYSRRRLAWTACYMSDRQLSTRLGKGFWARGPPPSTMKNIADFPTLQAQKLGSENLALLFQANLELTQLFGNTHDILYSSTSHREQLYMGGEYIRYIDDFTSVLRNWKLEWGSLSFTPHVKASLVLSFDFLRLYINAFAFQATLNRAAAKSARSAAQPSQEAGARSRTGIGSSSFHGLPGNPDARFIYESIDAANSLLGTFNGFIDPVGGLKYMPLKYYLYVIYAAVFLFKARFAGAIGKEAGAGVRRAVHATISRLQKTSHNPHSLGHRYARSLRLLWWKSPERVDKSRVDELARGGASGGGNNPPDHGLSHDPPMLGDHSMPTLGAETNGDGFSMAGSALEPLNGLSWRDLDSLGQFIANHTTTSLTDGTMTSPEFDQYGSGGMEGGAEEYYYDNFWQGNDIIF</sequence>
<protein>
    <recommendedName>
        <fullName evidence="4">Zn(2)-C6 fungal-type domain-containing protein</fullName>
    </recommendedName>
</protein>
<feature type="compositionally biased region" description="Basic and acidic residues" evidence="3">
    <location>
        <begin position="126"/>
        <end position="137"/>
    </location>
</feature>
<proteinExistence type="predicted"/>
<feature type="compositionally biased region" description="Basic residues" evidence="3">
    <location>
        <begin position="68"/>
        <end position="77"/>
    </location>
</feature>
<dbReference type="OrthoDB" id="5818554at2759"/>
<feature type="compositionally biased region" description="Basic and acidic residues" evidence="3">
    <location>
        <begin position="110"/>
        <end position="119"/>
    </location>
</feature>
<dbReference type="CDD" id="cd00067">
    <property type="entry name" value="GAL4"/>
    <property type="match status" value="1"/>
</dbReference>
<dbReference type="CDD" id="cd12148">
    <property type="entry name" value="fungal_TF_MHR"/>
    <property type="match status" value="1"/>
</dbReference>
<dbReference type="GO" id="GO:0006351">
    <property type="term" value="P:DNA-templated transcription"/>
    <property type="evidence" value="ECO:0007669"/>
    <property type="project" value="InterPro"/>
</dbReference>
<dbReference type="PANTHER" id="PTHR31644">
    <property type="entry name" value="TRANSCRIPTIONAL ACTIVATOR ARO80-RELATED"/>
    <property type="match status" value="1"/>
</dbReference>
<dbReference type="SUPFAM" id="SSF57701">
    <property type="entry name" value="Zn2/Cys6 DNA-binding domain"/>
    <property type="match status" value="1"/>
</dbReference>
<evidence type="ECO:0000313" key="6">
    <source>
        <dbReference type="Proteomes" id="UP000813385"/>
    </source>
</evidence>
<dbReference type="InterPro" id="IPR052780">
    <property type="entry name" value="AAA_Catabolism_Regulators"/>
</dbReference>
<gene>
    <name evidence="5" type="ORF">B0T11DRAFT_60967</name>
</gene>
<keyword evidence="6" id="KW-1185">Reference proteome</keyword>
<dbReference type="Proteomes" id="UP000813385">
    <property type="component" value="Unassembled WGS sequence"/>
</dbReference>
<dbReference type="GO" id="GO:0000981">
    <property type="term" value="F:DNA-binding transcription factor activity, RNA polymerase II-specific"/>
    <property type="evidence" value="ECO:0007669"/>
    <property type="project" value="InterPro"/>
</dbReference>
<dbReference type="EMBL" id="JAGPXD010000002">
    <property type="protein sequence ID" value="KAH7368126.1"/>
    <property type="molecule type" value="Genomic_DNA"/>
</dbReference>
<dbReference type="GO" id="GO:0008270">
    <property type="term" value="F:zinc ion binding"/>
    <property type="evidence" value="ECO:0007669"/>
    <property type="project" value="InterPro"/>
</dbReference>
<keyword evidence="2" id="KW-0539">Nucleus</keyword>
<dbReference type="InterPro" id="IPR001138">
    <property type="entry name" value="Zn2Cys6_DnaBD"/>
</dbReference>
<feature type="region of interest" description="Disordered" evidence="3">
    <location>
        <begin position="685"/>
        <end position="729"/>
    </location>
</feature>
<dbReference type="InterPro" id="IPR007219">
    <property type="entry name" value="XnlR_reg_dom"/>
</dbReference>